<dbReference type="Gene3D" id="3.40.50.720">
    <property type="entry name" value="NAD(P)-binding Rossmann-like Domain"/>
    <property type="match status" value="1"/>
</dbReference>
<evidence type="ECO:0000256" key="6">
    <source>
        <dbReference type="ARBA" id="ARBA00047400"/>
    </source>
</evidence>
<comment type="similarity">
    <text evidence="2">Belongs to the short-chain dehydrogenases/reductases (SDR) family.</text>
</comment>
<dbReference type="GO" id="GO:0004316">
    <property type="term" value="F:3-oxoacyl-[acyl-carrier-protein] reductase (NADPH) activity"/>
    <property type="evidence" value="ECO:0007669"/>
    <property type="project" value="UniProtKB-EC"/>
</dbReference>
<dbReference type="Proteomes" id="UP000295087">
    <property type="component" value="Unassembled WGS sequence"/>
</dbReference>
<dbReference type="SUPFAM" id="SSF51735">
    <property type="entry name" value="NAD(P)-binding Rossmann-fold domains"/>
    <property type="match status" value="1"/>
</dbReference>
<evidence type="ECO:0000256" key="2">
    <source>
        <dbReference type="ARBA" id="ARBA00006484"/>
    </source>
</evidence>
<dbReference type="PRINTS" id="PR00081">
    <property type="entry name" value="GDHRDH"/>
</dbReference>
<keyword evidence="4" id="KW-0560">Oxidoreductase</keyword>
<evidence type="ECO:0000256" key="1">
    <source>
        <dbReference type="ARBA" id="ARBA00004191"/>
    </source>
</evidence>
<gene>
    <name evidence="7" type="ORF">DFR75_102195</name>
</gene>
<dbReference type="FunFam" id="3.40.50.720:FF:000084">
    <property type="entry name" value="Short-chain dehydrogenase reductase"/>
    <property type="match status" value="1"/>
</dbReference>
<dbReference type="GO" id="GO:0032787">
    <property type="term" value="P:monocarboxylic acid metabolic process"/>
    <property type="evidence" value="ECO:0007669"/>
    <property type="project" value="UniProtKB-ARBA"/>
</dbReference>
<evidence type="ECO:0000313" key="8">
    <source>
        <dbReference type="Proteomes" id="UP000295087"/>
    </source>
</evidence>
<proteinExistence type="inferred from homology"/>
<accession>A0A4R6PNM4</accession>
<keyword evidence="3" id="KW-0964">Secreted</keyword>
<dbReference type="Pfam" id="PF13561">
    <property type="entry name" value="adh_short_C2"/>
    <property type="match status" value="1"/>
</dbReference>
<comment type="catalytic activity">
    <reaction evidence="6">
        <text>a (3R)-hydroxyacyl-[ACP] + NADP(+) = a 3-oxoacyl-[ACP] + NADPH + H(+)</text>
        <dbReference type="Rhea" id="RHEA:17397"/>
        <dbReference type="Rhea" id="RHEA-COMP:9916"/>
        <dbReference type="Rhea" id="RHEA-COMP:9945"/>
        <dbReference type="ChEBI" id="CHEBI:15378"/>
        <dbReference type="ChEBI" id="CHEBI:57783"/>
        <dbReference type="ChEBI" id="CHEBI:58349"/>
        <dbReference type="ChEBI" id="CHEBI:78776"/>
        <dbReference type="ChEBI" id="CHEBI:78827"/>
        <dbReference type="EC" id="1.1.1.100"/>
    </reaction>
    <physiologicalReaction direction="right-to-left" evidence="6">
        <dbReference type="Rhea" id="RHEA:17399"/>
    </physiologicalReaction>
</comment>
<dbReference type="InterPro" id="IPR020904">
    <property type="entry name" value="Sc_DH/Rdtase_CS"/>
</dbReference>
<comment type="caution">
    <text evidence="7">The sequence shown here is derived from an EMBL/GenBank/DDBJ whole genome shotgun (WGS) entry which is preliminary data.</text>
</comment>
<dbReference type="PRINTS" id="PR00080">
    <property type="entry name" value="SDRFAMILY"/>
</dbReference>
<dbReference type="CDD" id="cd05233">
    <property type="entry name" value="SDR_c"/>
    <property type="match status" value="1"/>
</dbReference>
<dbReference type="EMBL" id="SNXK01000002">
    <property type="protein sequence ID" value="TDP39483.1"/>
    <property type="molecule type" value="Genomic_DNA"/>
</dbReference>
<dbReference type="InterPro" id="IPR002347">
    <property type="entry name" value="SDR_fam"/>
</dbReference>
<evidence type="ECO:0000313" key="7">
    <source>
        <dbReference type="EMBL" id="TDP39483.1"/>
    </source>
</evidence>
<dbReference type="InterPro" id="IPR050259">
    <property type="entry name" value="SDR"/>
</dbReference>
<name>A0A4R6PNM4_NOCIG</name>
<dbReference type="InterPro" id="IPR036291">
    <property type="entry name" value="NAD(P)-bd_dom_sf"/>
</dbReference>
<dbReference type="RefSeq" id="WP_067492293.1">
    <property type="nucleotide sequence ID" value="NZ_SNXK01000002.1"/>
</dbReference>
<dbReference type="PANTHER" id="PTHR42879">
    <property type="entry name" value="3-OXOACYL-(ACYL-CARRIER-PROTEIN) REDUCTASE"/>
    <property type="match status" value="1"/>
</dbReference>
<dbReference type="PROSITE" id="PS00061">
    <property type="entry name" value="ADH_SHORT"/>
    <property type="match status" value="1"/>
</dbReference>
<evidence type="ECO:0000256" key="3">
    <source>
        <dbReference type="ARBA" id="ARBA00022512"/>
    </source>
</evidence>
<dbReference type="PANTHER" id="PTHR42879:SF2">
    <property type="entry name" value="3-OXOACYL-[ACYL-CARRIER-PROTEIN] REDUCTASE FABG"/>
    <property type="match status" value="1"/>
</dbReference>
<dbReference type="AlphaFoldDB" id="A0A4R6PNM4"/>
<reference evidence="7 8" key="1">
    <citation type="submission" date="2019-03" db="EMBL/GenBank/DDBJ databases">
        <title>Genomic Encyclopedia of Type Strains, Phase IV (KMG-IV): sequencing the most valuable type-strain genomes for metagenomic binning, comparative biology and taxonomic classification.</title>
        <authorList>
            <person name="Goeker M."/>
        </authorList>
    </citation>
    <scope>NUCLEOTIDE SEQUENCE [LARGE SCALE GENOMIC DNA]</scope>
    <source>
        <strain evidence="7 8">DSM 44496</strain>
    </source>
</reference>
<sequence length="249" mass="25423">MAVYEVGHRSAVVSGAGSGIGRAVALGLAGNGASVVVFDLNEGAAREVADEIVVNGGTAVALAGDAADPGDVARSVAAAQEMLPLGIAVNNAGITGERNAIGDYSIEGWRKVMAVNLDSVFYGMREQLPVLAANGGGAIVNMASILASVGNPEYAGYVTAKHALLGLTKNGALEYARQNVRVNAVGPGYIRTPLLADDPETTKFLEDKHPIGRLGTPDEVANLVLFLASDAASFITGSYHLVDGGYTAQ</sequence>
<evidence type="ECO:0000256" key="5">
    <source>
        <dbReference type="ARBA" id="ARBA00040781"/>
    </source>
</evidence>
<keyword evidence="3" id="KW-0134">Cell wall</keyword>
<evidence type="ECO:0000256" key="4">
    <source>
        <dbReference type="ARBA" id="ARBA00023002"/>
    </source>
</evidence>
<comment type="subcellular location">
    <subcellularLocation>
        <location evidence="1">Secreted</location>
        <location evidence="1">Cell wall</location>
    </subcellularLocation>
</comment>
<organism evidence="7 8">
    <name type="scientific">Nocardia ignorata</name>
    <dbReference type="NCBI Taxonomy" id="145285"/>
    <lineage>
        <taxon>Bacteria</taxon>
        <taxon>Bacillati</taxon>
        <taxon>Actinomycetota</taxon>
        <taxon>Actinomycetes</taxon>
        <taxon>Mycobacteriales</taxon>
        <taxon>Nocardiaceae</taxon>
        <taxon>Nocardia</taxon>
    </lineage>
</organism>
<protein>
    <recommendedName>
        <fullName evidence="5">3-oxoacyl-[acyl-carrier-protein] reductase MabA</fullName>
    </recommendedName>
</protein>
<keyword evidence="8" id="KW-1185">Reference proteome</keyword>